<name>A0ABV5GZ40_9FLAO</name>
<dbReference type="InterPro" id="IPR051913">
    <property type="entry name" value="GH2_Domain-Containing"/>
</dbReference>
<proteinExistence type="predicted"/>
<organism evidence="3 4">
    <name type="scientific">Algibacter miyuki</name>
    <dbReference type="NCBI Taxonomy" id="1306933"/>
    <lineage>
        <taxon>Bacteria</taxon>
        <taxon>Pseudomonadati</taxon>
        <taxon>Bacteroidota</taxon>
        <taxon>Flavobacteriia</taxon>
        <taxon>Flavobacteriales</taxon>
        <taxon>Flavobacteriaceae</taxon>
        <taxon>Algibacter</taxon>
    </lineage>
</organism>
<reference evidence="3 4" key="1">
    <citation type="submission" date="2024-09" db="EMBL/GenBank/DDBJ databases">
        <authorList>
            <person name="Sun Q."/>
            <person name="Mori K."/>
        </authorList>
    </citation>
    <scope>NUCLEOTIDE SEQUENCE [LARGE SCALE GENOMIC DNA]</scope>
    <source>
        <strain evidence="3 4">CECT 8300</strain>
    </source>
</reference>
<accession>A0ABV5GZ40</accession>
<protein>
    <submittedName>
        <fullName evidence="3">Glycoside hydrolase family 2 TIM barrel-domain containing protein</fullName>
    </submittedName>
</protein>
<comment type="caution">
    <text evidence="3">The sequence shown here is derived from an EMBL/GenBank/DDBJ whole genome shotgun (WGS) entry which is preliminary data.</text>
</comment>
<evidence type="ECO:0000259" key="2">
    <source>
        <dbReference type="Pfam" id="PF02836"/>
    </source>
</evidence>
<evidence type="ECO:0000313" key="3">
    <source>
        <dbReference type="EMBL" id="MFB9104924.1"/>
    </source>
</evidence>
<keyword evidence="3" id="KW-0378">Hydrolase</keyword>
<gene>
    <name evidence="3" type="ORF">ACFFU1_08435</name>
</gene>
<dbReference type="Proteomes" id="UP001589590">
    <property type="component" value="Unassembled WGS sequence"/>
</dbReference>
<dbReference type="Pfam" id="PF02836">
    <property type="entry name" value="Glyco_hydro_2_C"/>
    <property type="match status" value="1"/>
</dbReference>
<feature type="transmembrane region" description="Helical" evidence="1">
    <location>
        <begin position="5"/>
        <end position="22"/>
    </location>
</feature>
<dbReference type="GO" id="GO:0016787">
    <property type="term" value="F:hydrolase activity"/>
    <property type="evidence" value="ECO:0007669"/>
    <property type="project" value="UniProtKB-KW"/>
</dbReference>
<keyword evidence="1" id="KW-0812">Transmembrane</keyword>
<dbReference type="PANTHER" id="PTHR42732:SF1">
    <property type="entry name" value="BETA-MANNOSIDASE"/>
    <property type="match status" value="1"/>
</dbReference>
<evidence type="ECO:0000256" key="1">
    <source>
        <dbReference type="SAM" id="Phobius"/>
    </source>
</evidence>
<dbReference type="PANTHER" id="PTHR42732">
    <property type="entry name" value="BETA-GALACTOSIDASE"/>
    <property type="match status" value="1"/>
</dbReference>
<sequence>MKKIIVLIMGACICALILYMYLHKDKVLVASENHTVYLKKDSTNFKLFRNGKHFKMRGATGKTQLKSLAAIGGNTIRVYDTINIKSVLDDAHHNKLAVIVEIPIPKNSNNYNFYASEENTIQLKNDVKKFVRKYKNHPALLLWNLGNELDYPLTINKNSFINTFNNLIDIIHQEDPNHLVSTTLIPSLSQTLGIHLHSSKIDLLGFNAFGNLKRINPLIKKVSYISTTLPFFIAEYGINGPWEEKMTPWQVPIEQTSTKKAEQYTNTYNNFVENNENSLGDLVFYWGQKQEHTHTWFSIFDEHGRKSEVFYAIKSYWGNTTSKQELPPQIKYLLIDGKGANDKLVFSTNTQKNIEVLLETQSPKDSTFLYKWEVYAEGWDYNQTEKEDKPKKILETDAVLNKKTLAFSLPHKEGAYRVFVYIYDDKGNFSTSNIPFYALKK</sequence>
<evidence type="ECO:0000313" key="4">
    <source>
        <dbReference type="Proteomes" id="UP001589590"/>
    </source>
</evidence>
<dbReference type="SUPFAM" id="SSF51445">
    <property type="entry name" value="(Trans)glycosidases"/>
    <property type="match status" value="1"/>
</dbReference>
<dbReference type="InterPro" id="IPR006103">
    <property type="entry name" value="Glyco_hydro_2_cat"/>
</dbReference>
<keyword evidence="1" id="KW-0472">Membrane</keyword>
<keyword evidence="4" id="KW-1185">Reference proteome</keyword>
<dbReference type="InterPro" id="IPR017853">
    <property type="entry name" value="GH"/>
</dbReference>
<dbReference type="EMBL" id="JBHMFA010000005">
    <property type="protein sequence ID" value="MFB9104924.1"/>
    <property type="molecule type" value="Genomic_DNA"/>
</dbReference>
<keyword evidence="1" id="KW-1133">Transmembrane helix</keyword>
<dbReference type="Gene3D" id="3.20.20.80">
    <property type="entry name" value="Glycosidases"/>
    <property type="match status" value="1"/>
</dbReference>
<dbReference type="RefSeq" id="WP_290273020.1">
    <property type="nucleotide sequence ID" value="NZ_JAUFQP010000013.1"/>
</dbReference>
<feature type="domain" description="Glycoside hydrolase family 2 catalytic" evidence="2">
    <location>
        <begin position="89"/>
        <end position="184"/>
    </location>
</feature>